<evidence type="ECO:0000313" key="2">
    <source>
        <dbReference type="Proteomes" id="UP001602119"/>
    </source>
</evidence>
<evidence type="ECO:0000313" key="1">
    <source>
        <dbReference type="EMBL" id="MFF4777499.1"/>
    </source>
</evidence>
<sequence>MTNTRQHLARRFYGRDGSGLVCMCGKWKADRTQTIRKQRTAHRAHRVEMGETVAPLQPTRDERLAFAEAALARLRTLAEGWVALASIPGATLVDATRFDCGRKVLAEIEDATESEEDAK</sequence>
<dbReference type="Proteomes" id="UP001602119">
    <property type="component" value="Unassembled WGS sequence"/>
</dbReference>
<reference evidence="1 2" key="1">
    <citation type="submission" date="2024-10" db="EMBL/GenBank/DDBJ databases">
        <title>The Natural Products Discovery Center: Release of the First 8490 Sequenced Strains for Exploring Actinobacteria Biosynthetic Diversity.</title>
        <authorList>
            <person name="Kalkreuter E."/>
            <person name="Kautsar S.A."/>
            <person name="Yang D."/>
            <person name="Bader C.D."/>
            <person name="Teijaro C.N."/>
            <person name="Fluegel L."/>
            <person name="Davis C.M."/>
            <person name="Simpson J.R."/>
            <person name="Lauterbach L."/>
            <person name="Steele A.D."/>
            <person name="Gui C."/>
            <person name="Meng S."/>
            <person name="Li G."/>
            <person name="Viehrig K."/>
            <person name="Ye F."/>
            <person name="Su P."/>
            <person name="Kiefer A.F."/>
            <person name="Nichols A."/>
            <person name="Cepeda A.J."/>
            <person name="Yan W."/>
            <person name="Fan B."/>
            <person name="Jiang Y."/>
            <person name="Adhikari A."/>
            <person name="Zheng C.-J."/>
            <person name="Schuster L."/>
            <person name="Cowan T.M."/>
            <person name="Smanski M.J."/>
            <person name="Chevrette M.G."/>
            <person name="De Carvalho L.P.S."/>
            <person name="Shen B."/>
        </authorList>
    </citation>
    <scope>NUCLEOTIDE SEQUENCE [LARGE SCALE GENOMIC DNA]</scope>
    <source>
        <strain evidence="1 2">NPDC001281</strain>
    </source>
</reference>
<organism evidence="1 2">
    <name type="scientific">Microtetraspora fusca</name>
    <dbReference type="NCBI Taxonomy" id="1997"/>
    <lineage>
        <taxon>Bacteria</taxon>
        <taxon>Bacillati</taxon>
        <taxon>Actinomycetota</taxon>
        <taxon>Actinomycetes</taxon>
        <taxon>Streptosporangiales</taxon>
        <taxon>Streptosporangiaceae</taxon>
        <taxon>Microtetraspora</taxon>
    </lineage>
</organism>
<accession>A0ABW6VDT1</accession>
<gene>
    <name evidence="1" type="ORF">ACFY05_32050</name>
</gene>
<dbReference type="EMBL" id="JBIAXI010000024">
    <property type="protein sequence ID" value="MFF4777499.1"/>
    <property type="molecule type" value="Genomic_DNA"/>
</dbReference>
<proteinExistence type="predicted"/>
<keyword evidence="2" id="KW-1185">Reference proteome</keyword>
<name>A0ABW6VDT1_MICFU</name>
<comment type="caution">
    <text evidence="1">The sequence shown here is derived from an EMBL/GenBank/DDBJ whole genome shotgun (WGS) entry which is preliminary data.</text>
</comment>
<dbReference type="RefSeq" id="WP_387345943.1">
    <property type="nucleotide sequence ID" value="NZ_JBIAXI010000024.1"/>
</dbReference>
<protein>
    <submittedName>
        <fullName evidence="1">Uncharacterized protein</fullName>
    </submittedName>
</protein>